<dbReference type="GO" id="GO:0015031">
    <property type="term" value="P:protein transport"/>
    <property type="evidence" value="ECO:0007669"/>
    <property type="project" value="UniProtKB-KW"/>
</dbReference>
<keyword evidence="5 13" id="KW-1003">Cell membrane</keyword>
<comment type="caution">
    <text evidence="17">The sequence shown here is derived from an EMBL/GenBank/DDBJ whole genome shotgun (WGS) entry which is preliminary data.</text>
</comment>
<dbReference type="InterPro" id="IPR038221">
    <property type="entry name" value="YidC_periplasmic_sf"/>
</dbReference>
<evidence type="ECO:0000256" key="3">
    <source>
        <dbReference type="ARBA" id="ARBA00015325"/>
    </source>
</evidence>
<dbReference type="RefSeq" id="WP_181549628.1">
    <property type="nucleotide sequence ID" value="NZ_JACDUS010000001.1"/>
</dbReference>
<name>A0A7W0C6B5_9BACT</name>
<feature type="transmembrane region" description="Helical" evidence="13">
    <location>
        <begin position="471"/>
        <end position="495"/>
    </location>
</feature>
<dbReference type="CDD" id="cd20070">
    <property type="entry name" value="5TM_YidC_Alb3"/>
    <property type="match status" value="1"/>
</dbReference>
<dbReference type="GO" id="GO:0051205">
    <property type="term" value="P:protein insertion into membrane"/>
    <property type="evidence" value="ECO:0007669"/>
    <property type="project" value="TreeGrafter"/>
</dbReference>
<proteinExistence type="inferred from homology"/>
<dbReference type="PANTHER" id="PTHR12428:SF65">
    <property type="entry name" value="CYTOCHROME C OXIDASE ASSEMBLY PROTEIN COX18, MITOCHONDRIAL"/>
    <property type="match status" value="1"/>
</dbReference>
<keyword evidence="10 13" id="KW-0143">Chaperone</keyword>
<dbReference type="PANTHER" id="PTHR12428">
    <property type="entry name" value="OXA1"/>
    <property type="match status" value="1"/>
</dbReference>
<evidence type="ECO:0000256" key="1">
    <source>
        <dbReference type="ARBA" id="ARBA00004429"/>
    </source>
</evidence>
<dbReference type="Pfam" id="PF14849">
    <property type="entry name" value="YidC_periplas"/>
    <property type="match status" value="1"/>
</dbReference>
<gene>
    <name evidence="13" type="primary">yidC</name>
    <name evidence="17" type="ORF">HNR65_000253</name>
</gene>
<accession>A0A7W0C6B5</accession>
<evidence type="ECO:0000256" key="7">
    <source>
        <dbReference type="ARBA" id="ARBA00022927"/>
    </source>
</evidence>
<dbReference type="CDD" id="cd19961">
    <property type="entry name" value="EcYidC-like_peri"/>
    <property type="match status" value="1"/>
</dbReference>
<feature type="region of interest" description="Disordered" evidence="14">
    <location>
        <begin position="30"/>
        <end position="73"/>
    </location>
</feature>
<dbReference type="InterPro" id="IPR019998">
    <property type="entry name" value="Membr_insert_YidC"/>
</dbReference>
<keyword evidence="7 13" id="KW-0653">Protein transport</keyword>
<dbReference type="Proteomes" id="UP000525298">
    <property type="component" value="Unassembled WGS sequence"/>
</dbReference>
<evidence type="ECO:0000256" key="13">
    <source>
        <dbReference type="HAMAP-Rule" id="MF_01810"/>
    </source>
</evidence>
<evidence type="ECO:0000256" key="12">
    <source>
        <dbReference type="ARBA" id="ARBA00033342"/>
    </source>
</evidence>
<dbReference type="EMBL" id="JACDUS010000001">
    <property type="protein sequence ID" value="MBA2879946.1"/>
    <property type="molecule type" value="Genomic_DNA"/>
</dbReference>
<evidence type="ECO:0000256" key="5">
    <source>
        <dbReference type="ARBA" id="ARBA00022475"/>
    </source>
</evidence>
<sequence length="553" mass="62946">MEHMRLLLAIFLTIMVFVLWELLFVPGQPVQPPEPSGQSRSTESVSDDRASEPRPDSRQSGKSDPTPAELPSQSFGSIVVENNLYRAEISEKGAAISRFVLSRYRQSMDEDSPRKQLVPESNSVGTALIRFAGSGLESPEQAVFTTDSDSDHLRVTDQPETLSFYWQSSQGLVIEKQYVFYPDSYKIGLNIHLVNDGSAPLAPEMILEMTNPRPDGGTFVFEGPFAYVDGSLEEVKPKNLDEEQAFSGKIRWAGIEDRYFMTALVPENPGEKRIRMNEDTDRQVLRVGYIEPMQRLGAGAGQSYEYHLFMGPKRMSELKAFGYELDKAINFGFFDIIAKPCLYLMNKIHEFGVANYGVAIILLTMLFKIIFWPLGNKSYRSMAEMKKLQPLMADIRKKYKDDKKKMNEEVMRLYKTYKVNPMSGCLPMVVQIPVFIAFYRMLYEAIELRHAPFFLWINDLSSPDRLFRFDISIPLMAPPYGIPVLTIIMGATMFLQQKLSPPPGDPSQARIMMMLPLVFTVIFVNFPSGLVLYWLTNNVLSIAQQYYVTRKTV</sequence>
<comment type="function">
    <text evidence="13">Required for the insertion and/or proper folding and/or complex formation of integral membrane proteins into the membrane. Involved in integration of membrane proteins that insert both dependently and independently of the Sec translocase complex, as well as at least some lipoproteins. Aids folding of multispanning membrane proteins.</text>
</comment>
<feature type="domain" description="Membrane insertase YidC N-terminal" evidence="16">
    <location>
        <begin position="78"/>
        <end position="342"/>
    </location>
</feature>
<dbReference type="PRINTS" id="PR00701">
    <property type="entry name" value="60KDINNERMP"/>
</dbReference>
<comment type="subcellular location">
    <subcellularLocation>
        <location evidence="1">Cell inner membrane</location>
        <topology evidence="1">Multi-pass membrane protein</topology>
    </subcellularLocation>
    <subcellularLocation>
        <location evidence="13">Cell membrane</location>
        <topology evidence="13">Multi-pass membrane protein</topology>
    </subcellularLocation>
</comment>
<organism evidence="17 18">
    <name type="scientific">Desulfosalsimonas propionicica</name>
    <dbReference type="NCBI Taxonomy" id="332175"/>
    <lineage>
        <taxon>Bacteria</taxon>
        <taxon>Pseudomonadati</taxon>
        <taxon>Thermodesulfobacteriota</taxon>
        <taxon>Desulfobacteria</taxon>
        <taxon>Desulfobacterales</taxon>
        <taxon>Desulfosalsimonadaceae</taxon>
        <taxon>Desulfosalsimonas</taxon>
    </lineage>
</organism>
<protein>
    <recommendedName>
        <fullName evidence="3 13">Membrane protein insertase YidC</fullName>
    </recommendedName>
    <alternativeName>
        <fullName evidence="12 13">Foldase YidC</fullName>
    </alternativeName>
    <alternativeName>
        <fullName evidence="11 13">Membrane integrase YidC</fullName>
    </alternativeName>
    <alternativeName>
        <fullName evidence="13">Membrane protein YidC</fullName>
    </alternativeName>
</protein>
<feature type="transmembrane region" description="Helical" evidence="13">
    <location>
        <begin position="515"/>
        <end position="535"/>
    </location>
</feature>
<dbReference type="Pfam" id="PF02096">
    <property type="entry name" value="60KD_IMP"/>
    <property type="match status" value="1"/>
</dbReference>
<dbReference type="InterPro" id="IPR028055">
    <property type="entry name" value="YidC/Oxa/ALB_C"/>
</dbReference>
<evidence type="ECO:0000256" key="9">
    <source>
        <dbReference type="ARBA" id="ARBA00023136"/>
    </source>
</evidence>
<feature type="transmembrane region" description="Helical" evidence="13">
    <location>
        <begin position="353"/>
        <end position="375"/>
    </location>
</feature>
<dbReference type="InterPro" id="IPR028053">
    <property type="entry name" value="Membr_insert_YidC_N"/>
</dbReference>
<evidence type="ECO:0000256" key="11">
    <source>
        <dbReference type="ARBA" id="ARBA00033245"/>
    </source>
</evidence>
<reference evidence="17 18" key="1">
    <citation type="submission" date="2020-07" db="EMBL/GenBank/DDBJ databases">
        <title>Genomic Encyclopedia of Type Strains, Phase IV (KMG-IV): sequencing the most valuable type-strain genomes for metagenomic binning, comparative biology and taxonomic classification.</title>
        <authorList>
            <person name="Goeker M."/>
        </authorList>
    </citation>
    <scope>NUCLEOTIDE SEQUENCE [LARGE SCALE GENOMIC DNA]</scope>
    <source>
        <strain evidence="17 18">DSM 17721</strain>
    </source>
</reference>
<comment type="subunit">
    <text evidence="13">Interacts with the Sec translocase complex via SecD. Specifically interacts with transmembrane segments of nascent integral membrane proteins during membrane integration.</text>
</comment>
<dbReference type="NCBIfam" id="TIGR03593">
    <property type="entry name" value="yidC_nterm"/>
    <property type="match status" value="1"/>
</dbReference>
<keyword evidence="4 13" id="KW-0813">Transport</keyword>
<evidence type="ECO:0000313" key="17">
    <source>
        <dbReference type="EMBL" id="MBA2879946.1"/>
    </source>
</evidence>
<dbReference type="HAMAP" id="MF_01810">
    <property type="entry name" value="YidC_type1"/>
    <property type="match status" value="1"/>
</dbReference>
<keyword evidence="6 13" id="KW-0812">Transmembrane</keyword>
<dbReference type="GO" id="GO:0005886">
    <property type="term" value="C:plasma membrane"/>
    <property type="evidence" value="ECO:0007669"/>
    <property type="project" value="UniProtKB-SubCell"/>
</dbReference>
<dbReference type="PRINTS" id="PR01900">
    <property type="entry name" value="YIDCPROTEIN"/>
</dbReference>
<dbReference type="NCBIfam" id="NF002353">
    <property type="entry name" value="PRK01318.1-4"/>
    <property type="match status" value="1"/>
</dbReference>
<keyword evidence="9 13" id="KW-0472">Membrane</keyword>
<evidence type="ECO:0000256" key="10">
    <source>
        <dbReference type="ARBA" id="ARBA00023186"/>
    </source>
</evidence>
<dbReference type="AlphaFoldDB" id="A0A7W0C6B5"/>
<evidence type="ECO:0000256" key="6">
    <source>
        <dbReference type="ARBA" id="ARBA00022692"/>
    </source>
</evidence>
<comment type="similarity">
    <text evidence="2 13">Belongs to the OXA1/ALB3/YidC family. Type 1 subfamily.</text>
</comment>
<dbReference type="GO" id="GO:0032977">
    <property type="term" value="F:membrane insertase activity"/>
    <property type="evidence" value="ECO:0007669"/>
    <property type="project" value="InterPro"/>
</dbReference>
<evidence type="ECO:0000256" key="2">
    <source>
        <dbReference type="ARBA" id="ARBA00010527"/>
    </source>
</evidence>
<keyword evidence="8 13" id="KW-1133">Transmembrane helix</keyword>
<comment type="caution">
    <text evidence="13">Lacks conserved residue(s) required for the propagation of feature annotation.</text>
</comment>
<dbReference type="InterPro" id="IPR047196">
    <property type="entry name" value="YidC_ALB_C"/>
</dbReference>
<dbReference type="InterPro" id="IPR001708">
    <property type="entry name" value="YidC/ALB3/OXA1/COX18"/>
</dbReference>
<keyword evidence="18" id="KW-1185">Reference proteome</keyword>
<evidence type="ECO:0000259" key="16">
    <source>
        <dbReference type="Pfam" id="PF14849"/>
    </source>
</evidence>
<dbReference type="Gene3D" id="2.70.98.90">
    <property type="match status" value="1"/>
</dbReference>
<feature type="compositionally biased region" description="Basic and acidic residues" evidence="14">
    <location>
        <begin position="46"/>
        <end position="61"/>
    </location>
</feature>
<feature type="domain" description="Membrane insertase YidC/Oxa/ALB C-terminal" evidence="15">
    <location>
        <begin position="356"/>
        <end position="550"/>
    </location>
</feature>
<evidence type="ECO:0000256" key="14">
    <source>
        <dbReference type="SAM" id="MobiDB-lite"/>
    </source>
</evidence>
<evidence type="ECO:0000256" key="4">
    <source>
        <dbReference type="ARBA" id="ARBA00022448"/>
    </source>
</evidence>
<evidence type="ECO:0000313" key="18">
    <source>
        <dbReference type="Proteomes" id="UP000525298"/>
    </source>
</evidence>
<dbReference type="NCBIfam" id="TIGR03592">
    <property type="entry name" value="yidC_oxa1_cterm"/>
    <property type="match status" value="1"/>
</dbReference>
<evidence type="ECO:0000259" key="15">
    <source>
        <dbReference type="Pfam" id="PF02096"/>
    </source>
</evidence>
<evidence type="ECO:0000256" key="8">
    <source>
        <dbReference type="ARBA" id="ARBA00022989"/>
    </source>
</evidence>